<dbReference type="EMBL" id="SDAM02001008">
    <property type="protein sequence ID" value="KAH6823140.1"/>
    <property type="molecule type" value="Genomic_DNA"/>
</dbReference>
<dbReference type="Pfam" id="PF04937">
    <property type="entry name" value="DUF659"/>
    <property type="match status" value="1"/>
</dbReference>
<dbReference type="PANTHER" id="PTHR32166:SF122">
    <property type="entry name" value="OS09G0499600 PROTEIN"/>
    <property type="match status" value="1"/>
</dbReference>
<evidence type="ECO:0000256" key="1">
    <source>
        <dbReference type="SAM" id="MobiDB-lite"/>
    </source>
</evidence>
<proteinExistence type="predicted"/>
<feature type="compositionally biased region" description="Low complexity" evidence="1">
    <location>
        <begin position="323"/>
        <end position="334"/>
    </location>
</feature>
<keyword evidence="4" id="KW-1185">Reference proteome</keyword>
<feature type="domain" description="DUF659" evidence="2">
    <location>
        <begin position="412"/>
        <end position="560"/>
    </location>
</feature>
<feature type="compositionally biased region" description="Basic and acidic residues" evidence="1">
    <location>
        <begin position="907"/>
        <end position="923"/>
    </location>
</feature>
<feature type="compositionally biased region" description="Polar residues" evidence="1">
    <location>
        <begin position="167"/>
        <end position="178"/>
    </location>
</feature>
<dbReference type="Proteomes" id="UP001190926">
    <property type="component" value="Unassembled WGS sequence"/>
</dbReference>
<feature type="region of interest" description="Disordered" evidence="1">
    <location>
        <begin position="1229"/>
        <end position="1261"/>
    </location>
</feature>
<feature type="region of interest" description="Disordered" evidence="1">
    <location>
        <begin position="298"/>
        <end position="336"/>
    </location>
</feature>
<feature type="compositionally biased region" description="Low complexity" evidence="1">
    <location>
        <begin position="191"/>
        <end position="202"/>
    </location>
</feature>
<feature type="region of interest" description="Disordered" evidence="1">
    <location>
        <begin position="1426"/>
        <end position="1447"/>
    </location>
</feature>
<reference evidence="3 4" key="1">
    <citation type="journal article" date="2021" name="Nat. Commun.">
        <title>Incipient diploidization of the medicinal plant Perilla within 10,000 years.</title>
        <authorList>
            <person name="Zhang Y."/>
            <person name="Shen Q."/>
            <person name="Leng L."/>
            <person name="Zhang D."/>
            <person name="Chen S."/>
            <person name="Shi Y."/>
            <person name="Ning Z."/>
            <person name="Chen S."/>
        </authorList>
    </citation>
    <scope>NUCLEOTIDE SEQUENCE [LARGE SCALE GENOMIC DNA]</scope>
    <source>
        <strain evidence="4">cv. PC099</strain>
    </source>
</reference>
<dbReference type="InterPro" id="IPR012337">
    <property type="entry name" value="RNaseH-like_sf"/>
</dbReference>
<evidence type="ECO:0000313" key="4">
    <source>
        <dbReference type="Proteomes" id="UP001190926"/>
    </source>
</evidence>
<feature type="region of interest" description="Disordered" evidence="1">
    <location>
        <begin position="162"/>
        <end position="202"/>
    </location>
</feature>
<dbReference type="InterPro" id="IPR007021">
    <property type="entry name" value="DUF659"/>
</dbReference>
<name>A0AAD4IXR4_PERFH</name>
<feature type="compositionally biased region" description="Basic and acidic residues" evidence="1">
    <location>
        <begin position="1342"/>
        <end position="1366"/>
    </location>
</feature>
<feature type="region of interest" description="Disordered" evidence="1">
    <location>
        <begin position="1307"/>
        <end position="1403"/>
    </location>
</feature>
<feature type="compositionally biased region" description="Basic residues" evidence="1">
    <location>
        <begin position="1307"/>
        <end position="1321"/>
    </location>
</feature>
<protein>
    <recommendedName>
        <fullName evidence="2">DUF659 domain-containing protein</fullName>
    </recommendedName>
</protein>
<gene>
    <name evidence="3" type="ORF">C2S53_011313</name>
</gene>
<accession>A0AAD4IXR4</accession>
<evidence type="ECO:0000313" key="3">
    <source>
        <dbReference type="EMBL" id="KAH6823140.1"/>
    </source>
</evidence>
<organism evidence="3 4">
    <name type="scientific">Perilla frutescens var. hirtella</name>
    <name type="common">Perilla citriodora</name>
    <name type="synonym">Perilla setoyensis</name>
    <dbReference type="NCBI Taxonomy" id="608512"/>
    <lineage>
        <taxon>Eukaryota</taxon>
        <taxon>Viridiplantae</taxon>
        <taxon>Streptophyta</taxon>
        <taxon>Embryophyta</taxon>
        <taxon>Tracheophyta</taxon>
        <taxon>Spermatophyta</taxon>
        <taxon>Magnoliopsida</taxon>
        <taxon>eudicotyledons</taxon>
        <taxon>Gunneridae</taxon>
        <taxon>Pentapetalae</taxon>
        <taxon>asterids</taxon>
        <taxon>lamiids</taxon>
        <taxon>Lamiales</taxon>
        <taxon>Lamiaceae</taxon>
        <taxon>Nepetoideae</taxon>
        <taxon>Elsholtzieae</taxon>
        <taxon>Perilla</taxon>
    </lineage>
</organism>
<feature type="region of interest" description="Disordered" evidence="1">
    <location>
        <begin position="889"/>
        <end position="923"/>
    </location>
</feature>
<sequence length="1476" mass="167871">MILRPYVVGSSRFRSKAPQPVKNRQHRSTSQQWHPSVVKRFEAGCFGQFLRWRDKRSSGKALHALMAREISLRDAPNHEIWFNIGGKNIHFSYPEYALVVGLRFGSSDFELNTEQDANGVGVFLRFCGGNKTRIKDLLRTFKSGVVPNADHDDYLKRDSNGLFLSPHRSTPSLLQNSSRRAKSRRDPFAAPPSSGSQQQQLQPVQVLKCRLQNWSCLKASIDSSATSGDPTGKYAAPDPNNKVHWTCSFCSRVVKGGSFRMKQHLVGGFRPVTKCPKCPEHVREEIKNYMSMKANAKRNNEMMPQSQHDPVDDDEEEDMETVGSSSKPKSAPPMKKMKGPLDVMFGSNPRPGSKNERKVMSQAYDKACRDRALDKIANFFYDNGIAFNVATTDSYKEMIEEIGRYGPGLVPPSMYELRVPLLQKKVNDVNLQLLEYKKEWATKGCSILSDGWRDSVASKEIVNFLINSPKGSVFLKSVDVSNITKDAYALVKMFNNIVEKVGESNIVQVVTDNASNYVKAGKILMDERPHLYWTPCTAHCLDLILEDIGKLPRIKNALKKCIFINGYIYNHVSLVNMMRRFTNQKNLHRPAVTRFATSFITLSQYHKQKNNLRKMVTSEEWSCSKWQKDAGGKKISTYISQETFWRNVLYSLKLVGPLVKVLRMVDGEWKPPMGYIYEAMDRANTTRNLANSCGIFLRPKFRWNFSDIPAGIPAADWWSCYGTSSPTLKSFAIRVLSLTCSATGCERNWGVFQHRKDTIYPILLDEIDESNEWLIGKMNEDNSNEVDDLVFEDDNLTWNVIWAFKTIPDLVRNLATKVTPNALPRLARWFMIIAKIDDFHAFLDDEHECQETLELEDGEDESDYWISVQGPNPLGVTFPTPFNLKKSLMGDVPTHHSEARKKKKQSRKLEPEPEEHERVDAREMRRDRDRDLVAKIKDALLPDIFASIKREVVHVVKNVLLPELKERNALSPLGEIDGSRGPVFEHLGILYEQSVEPEQGVCFSPGVVDEEEEDSPYLLRPMGVGPSNETTAQRHNGSASNYLASVLALPKWLTQVARKSIEPTYILVILSSPTDVGCHIIPPLETRHPHRAPSSVGPSSGVRFEHTWTGSRALSSAPGLIFVCNINAHWVTVFVRPTSWHFEVYDSMLHKLSKEDTDLREIQLRPLLKLLPRVLIADRDSDQDHDREPMTGCHETLLVDEAEQERPYWNNIHCAEPIGALFLVPSNPIASHRDPDHKPSKHKRARETQLSSSSSGDYDRRVSSLTRKIKEALMPDIINYLKHDLIGDVKNALLPDLKEFIKTLKCGSRRSTSHHSPRRRSPMQDRGSAESHHSQPCIRPSPIHDVDHDHGSHHSHHPEMPRRSLYVDDAATRGPRARDIPRRSLQLDSRRKPRQRPRDRGSLQVEDFWRTDVVLPTHERNVNQEVNQADQEAEPSAPNYDEKGPHRMKKTSVHLSSPFVSQAPPTLSLRLKTNYI</sequence>
<dbReference type="PANTHER" id="PTHR32166">
    <property type="entry name" value="OSJNBA0013A04.12 PROTEIN"/>
    <property type="match status" value="1"/>
</dbReference>
<dbReference type="SUPFAM" id="SSF53098">
    <property type="entry name" value="Ribonuclease H-like"/>
    <property type="match status" value="1"/>
</dbReference>
<evidence type="ECO:0000259" key="2">
    <source>
        <dbReference type="Pfam" id="PF04937"/>
    </source>
</evidence>
<comment type="caution">
    <text evidence="3">The sequence shown here is derived from an EMBL/GenBank/DDBJ whole genome shotgun (WGS) entry which is preliminary data.</text>
</comment>
<feature type="compositionally biased region" description="Acidic residues" evidence="1">
    <location>
        <begin position="311"/>
        <end position="320"/>
    </location>
</feature>